<comment type="subcellular location">
    <subcellularLocation>
        <location evidence="1 6">Membrane</location>
        <topology evidence="1 6">Multi-pass membrane protein</topology>
    </subcellularLocation>
</comment>
<dbReference type="Proteomes" id="UP001497525">
    <property type="component" value="Unassembled WGS sequence"/>
</dbReference>
<accession>A0AAV2THH1</accession>
<dbReference type="PRINTS" id="PR00173">
    <property type="entry name" value="EDTRNSPORT"/>
</dbReference>
<evidence type="ECO:0000313" key="8">
    <source>
        <dbReference type="Proteomes" id="UP001497525"/>
    </source>
</evidence>
<comment type="caution">
    <text evidence="7">The sequence shown here is derived from an EMBL/GenBank/DDBJ whole genome shotgun (WGS) entry which is preliminary data.</text>
</comment>
<dbReference type="GO" id="GO:0015175">
    <property type="term" value="F:neutral L-amino acid transmembrane transporter activity"/>
    <property type="evidence" value="ECO:0007669"/>
    <property type="project" value="TreeGrafter"/>
</dbReference>
<protein>
    <recommendedName>
        <fullName evidence="6">Amino acid transporter</fullName>
    </recommendedName>
</protein>
<feature type="transmembrane region" description="Helical" evidence="6">
    <location>
        <begin position="152"/>
        <end position="171"/>
    </location>
</feature>
<evidence type="ECO:0000256" key="1">
    <source>
        <dbReference type="ARBA" id="ARBA00004141"/>
    </source>
</evidence>
<dbReference type="PANTHER" id="PTHR11958:SF63">
    <property type="entry name" value="AMINO ACID TRANSPORTER"/>
    <property type="match status" value="1"/>
</dbReference>
<reference evidence="7" key="1">
    <citation type="submission" date="2024-06" db="EMBL/GenBank/DDBJ databases">
        <authorList>
            <person name="Liu X."/>
            <person name="Lenzi L."/>
            <person name="Haldenby T S."/>
            <person name="Uol C."/>
        </authorList>
    </citation>
    <scope>NUCLEOTIDE SEQUENCE</scope>
</reference>
<feature type="transmembrane region" description="Helical" evidence="6">
    <location>
        <begin position="315"/>
        <end position="337"/>
    </location>
</feature>
<keyword evidence="5 6" id="KW-0472">Membrane</keyword>
<evidence type="ECO:0000256" key="3">
    <source>
        <dbReference type="ARBA" id="ARBA00022692"/>
    </source>
</evidence>
<keyword evidence="3 6" id="KW-0812">Transmembrane</keyword>
<keyword evidence="2 6" id="KW-0813">Transport</keyword>
<dbReference type="EMBL" id="CAXLJL010000268">
    <property type="protein sequence ID" value="CAL5135885.1"/>
    <property type="molecule type" value="Genomic_DNA"/>
</dbReference>
<dbReference type="InterPro" id="IPR050746">
    <property type="entry name" value="DAACS"/>
</dbReference>
<keyword evidence="4 6" id="KW-1133">Transmembrane helix</keyword>
<dbReference type="InterPro" id="IPR001991">
    <property type="entry name" value="Na-dicarboxylate_symporter"/>
</dbReference>
<evidence type="ECO:0000313" key="7">
    <source>
        <dbReference type="EMBL" id="CAL5135885.1"/>
    </source>
</evidence>
<feature type="transmembrane region" description="Helical" evidence="6">
    <location>
        <begin position="256"/>
        <end position="280"/>
    </location>
</feature>
<feature type="transmembrane region" description="Helical" evidence="6">
    <location>
        <begin position="177"/>
        <end position="206"/>
    </location>
</feature>
<dbReference type="GO" id="GO:0015501">
    <property type="term" value="F:glutamate:sodium symporter activity"/>
    <property type="evidence" value="ECO:0007669"/>
    <property type="project" value="TreeGrafter"/>
</dbReference>
<sequence length="411" mass="44146">MALLALAYCVSMNIIGAFLGVGATFLIKPGGRLSTNSTSSRSIPNSSKGPRMSDIAPDFLRNMVSDNILKTLLYSTVTTYVQEPAAHFTDEKNATQVYRRVVGTTSGPNVLGVLVSSLVIGLAAGSGSEKTVLVITLAEAVTEVMTILVEKIIVLLPFAMISLIASTVANMDQLDQSLIALALFVATAACYLSIMTLLVLPLFYFAFVRENLFRLYRAFTRPMMTAFSVGSSLVALPDLFRACDHLNVDPQLVRTIAPFLTSFNANGSSAFIASAVVFAAQMAQSPLNIVQMIGTGFLAGINVMALPAVPSASIITVYLISRVFGVPESMISILFVVEFIVDRLRTLVNVISHGTCILFVFKRTSSKAEENFNCADVETVYAEEKLVTAVQLNENGFAVSEFTTNSLANAH</sequence>
<name>A0AAV2THH1_CALDB</name>
<evidence type="ECO:0000256" key="4">
    <source>
        <dbReference type="ARBA" id="ARBA00022989"/>
    </source>
</evidence>
<organism evidence="7 8">
    <name type="scientific">Calicophoron daubneyi</name>
    <name type="common">Rumen fluke</name>
    <name type="synonym">Paramphistomum daubneyi</name>
    <dbReference type="NCBI Taxonomy" id="300641"/>
    <lineage>
        <taxon>Eukaryota</taxon>
        <taxon>Metazoa</taxon>
        <taxon>Spiralia</taxon>
        <taxon>Lophotrochozoa</taxon>
        <taxon>Platyhelminthes</taxon>
        <taxon>Trematoda</taxon>
        <taxon>Digenea</taxon>
        <taxon>Plagiorchiida</taxon>
        <taxon>Pronocephalata</taxon>
        <taxon>Paramphistomoidea</taxon>
        <taxon>Paramphistomidae</taxon>
        <taxon>Calicophoron</taxon>
    </lineage>
</organism>
<gene>
    <name evidence="7" type="ORF">CDAUBV1_LOCUS9992</name>
</gene>
<feature type="transmembrane region" description="Helical" evidence="6">
    <location>
        <begin position="6"/>
        <end position="27"/>
    </location>
</feature>
<dbReference type="SUPFAM" id="SSF118215">
    <property type="entry name" value="Proton glutamate symport protein"/>
    <property type="match status" value="1"/>
</dbReference>
<dbReference type="Gene3D" id="1.10.3860.10">
    <property type="entry name" value="Sodium:dicarboxylate symporter"/>
    <property type="match status" value="1"/>
</dbReference>
<dbReference type="AlphaFoldDB" id="A0AAV2THH1"/>
<proteinExistence type="inferred from homology"/>
<comment type="similarity">
    <text evidence="6">Belongs to the dicarboxylate/amino acid:cation symporter (DAACS) (TC 2.A.23) family.</text>
</comment>
<keyword evidence="6" id="KW-0769">Symport</keyword>
<evidence type="ECO:0000256" key="2">
    <source>
        <dbReference type="ARBA" id="ARBA00022448"/>
    </source>
</evidence>
<dbReference type="InterPro" id="IPR036458">
    <property type="entry name" value="Na:dicarbo_symporter_sf"/>
</dbReference>
<dbReference type="PANTHER" id="PTHR11958">
    <property type="entry name" value="SODIUM/DICARBOXYLATE SYMPORTER-RELATED"/>
    <property type="match status" value="1"/>
</dbReference>
<feature type="transmembrane region" description="Helical" evidence="6">
    <location>
        <begin position="287"/>
        <end position="309"/>
    </location>
</feature>
<dbReference type="GO" id="GO:0005313">
    <property type="term" value="F:L-glutamate transmembrane transporter activity"/>
    <property type="evidence" value="ECO:0007669"/>
    <property type="project" value="TreeGrafter"/>
</dbReference>
<dbReference type="GO" id="GO:0005886">
    <property type="term" value="C:plasma membrane"/>
    <property type="evidence" value="ECO:0007669"/>
    <property type="project" value="TreeGrafter"/>
</dbReference>
<dbReference type="Pfam" id="PF00375">
    <property type="entry name" value="SDF"/>
    <property type="match status" value="1"/>
</dbReference>
<evidence type="ECO:0000256" key="5">
    <source>
        <dbReference type="ARBA" id="ARBA00023136"/>
    </source>
</evidence>
<evidence type="ECO:0000256" key="6">
    <source>
        <dbReference type="RuleBase" id="RU361216"/>
    </source>
</evidence>